<accession>X1AJ13</accession>
<evidence type="ECO:0008006" key="4">
    <source>
        <dbReference type="Google" id="ProtNLM"/>
    </source>
</evidence>
<evidence type="ECO:0000256" key="2">
    <source>
        <dbReference type="SAM" id="MobiDB-lite"/>
    </source>
</evidence>
<dbReference type="InterPro" id="IPR005770">
    <property type="entry name" value="PhnD"/>
</dbReference>
<dbReference type="NCBIfam" id="TIGR01098">
    <property type="entry name" value="3A0109s03R"/>
    <property type="match status" value="1"/>
</dbReference>
<dbReference type="AlphaFoldDB" id="X1AJ13"/>
<sequence length="338" mass="37475">MNSFKKIFLTIVTLSIIASLSIAFTGCPTPVTEKPTATEEPTVTEEAEETPTEEAVTTEEPTEEVAEFGTAENPLVMAFAPSGEADRILASGEKVEKMIEERTGYKIESFVATSYAALIESMGAGNTHIGWLATVQYVVAHDKYNVEGLLSSIRYGSPTYKGQIIVHVDSDIEDIADLEGKTFAYSDPLSTSGFIYPMTLLVKEGYDYKTFFSEINSMDGSHDATVLVVYNKEIDCGATFDDARDIVEDKFPDVKEKVKVIAYTDEIPYDTISIIEDIPDEMKEKIKNALLEIVETEEGLLAVNELYRHTGYIPTDDSVYDPVREALDLVPELFEKEE</sequence>
<dbReference type="EMBL" id="BART01000282">
    <property type="protein sequence ID" value="GAG69647.1"/>
    <property type="molecule type" value="Genomic_DNA"/>
</dbReference>
<feature type="compositionally biased region" description="Low complexity" evidence="2">
    <location>
        <begin position="28"/>
        <end position="41"/>
    </location>
</feature>
<feature type="region of interest" description="Disordered" evidence="2">
    <location>
        <begin position="28"/>
        <end position="57"/>
    </location>
</feature>
<evidence type="ECO:0000256" key="1">
    <source>
        <dbReference type="ARBA" id="ARBA00022729"/>
    </source>
</evidence>
<dbReference type="SUPFAM" id="SSF53850">
    <property type="entry name" value="Periplasmic binding protein-like II"/>
    <property type="match status" value="1"/>
</dbReference>
<protein>
    <recommendedName>
        <fullName evidence="4">Solute-binding protein family 3/N-terminal domain-containing protein</fullName>
    </recommendedName>
</protein>
<evidence type="ECO:0000313" key="3">
    <source>
        <dbReference type="EMBL" id="GAG69647.1"/>
    </source>
</evidence>
<dbReference type="PROSITE" id="PS51257">
    <property type="entry name" value="PROKAR_LIPOPROTEIN"/>
    <property type="match status" value="1"/>
</dbReference>
<keyword evidence="1" id="KW-0732">Signal</keyword>
<dbReference type="PANTHER" id="PTHR35841">
    <property type="entry name" value="PHOSPHONATES-BINDING PERIPLASMIC PROTEIN"/>
    <property type="match status" value="1"/>
</dbReference>
<name>X1AJ13_9ZZZZ</name>
<feature type="compositionally biased region" description="Acidic residues" evidence="2">
    <location>
        <begin position="42"/>
        <end position="57"/>
    </location>
</feature>
<dbReference type="GO" id="GO:0055085">
    <property type="term" value="P:transmembrane transport"/>
    <property type="evidence" value="ECO:0007669"/>
    <property type="project" value="InterPro"/>
</dbReference>
<gene>
    <name evidence="3" type="ORF">S01H4_01530</name>
</gene>
<organism evidence="3">
    <name type="scientific">marine sediment metagenome</name>
    <dbReference type="NCBI Taxonomy" id="412755"/>
    <lineage>
        <taxon>unclassified sequences</taxon>
        <taxon>metagenomes</taxon>
        <taxon>ecological metagenomes</taxon>
    </lineage>
</organism>
<dbReference type="CDD" id="cd01071">
    <property type="entry name" value="PBP2_PhnD_like"/>
    <property type="match status" value="1"/>
</dbReference>
<dbReference type="Pfam" id="PF12974">
    <property type="entry name" value="Phosphonate-bd"/>
    <property type="match status" value="1"/>
</dbReference>
<comment type="caution">
    <text evidence="3">The sequence shown here is derived from an EMBL/GenBank/DDBJ whole genome shotgun (WGS) entry which is preliminary data.</text>
</comment>
<reference evidence="3" key="1">
    <citation type="journal article" date="2014" name="Front. Microbiol.">
        <title>High frequency of phylogenetically diverse reductive dehalogenase-homologous genes in deep subseafloor sedimentary metagenomes.</title>
        <authorList>
            <person name="Kawai M."/>
            <person name="Futagami T."/>
            <person name="Toyoda A."/>
            <person name="Takaki Y."/>
            <person name="Nishi S."/>
            <person name="Hori S."/>
            <person name="Arai W."/>
            <person name="Tsubouchi T."/>
            <person name="Morono Y."/>
            <person name="Uchiyama I."/>
            <person name="Ito T."/>
            <person name="Fujiyama A."/>
            <person name="Inagaki F."/>
            <person name="Takami H."/>
        </authorList>
    </citation>
    <scope>NUCLEOTIDE SEQUENCE</scope>
    <source>
        <strain evidence="3">Expedition CK06-06</strain>
    </source>
</reference>
<dbReference type="GO" id="GO:0043190">
    <property type="term" value="C:ATP-binding cassette (ABC) transporter complex"/>
    <property type="evidence" value="ECO:0007669"/>
    <property type="project" value="InterPro"/>
</dbReference>
<dbReference type="PANTHER" id="PTHR35841:SF1">
    <property type="entry name" value="PHOSPHONATES-BINDING PERIPLASMIC PROTEIN"/>
    <property type="match status" value="1"/>
</dbReference>
<proteinExistence type="predicted"/>
<dbReference type="Gene3D" id="3.40.190.10">
    <property type="entry name" value="Periplasmic binding protein-like II"/>
    <property type="match status" value="2"/>
</dbReference>